<dbReference type="SUPFAM" id="SSF143113">
    <property type="entry name" value="NAP-like"/>
    <property type="match status" value="1"/>
</dbReference>
<dbReference type="InterPro" id="IPR037231">
    <property type="entry name" value="NAP-like_sf"/>
</dbReference>
<reference evidence="5" key="1">
    <citation type="journal article" date="2019" name="IScience">
        <title>Narwhal Genome Reveals Long-Term Low Genetic Diversity despite Current Large Abundance Size.</title>
        <authorList>
            <person name="Westbury M.V."/>
            <person name="Petersen B."/>
            <person name="Garde E."/>
            <person name="Heide-Jorgensen M.P."/>
            <person name="Lorenzen E.D."/>
        </authorList>
    </citation>
    <scope>NUCLEOTIDE SEQUENCE [LARGE SCALE GENOMIC DNA]</scope>
</reference>
<feature type="non-terminal residue" evidence="4">
    <location>
        <position position="1"/>
    </location>
</feature>
<evidence type="ECO:0000256" key="3">
    <source>
        <dbReference type="SAM" id="MobiDB-lite"/>
    </source>
</evidence>
<proteinExistence type="inferred from homology"/>
<feature type="region of interest" description="Disordered" evidence="3">
    <location>
        <begin position="91"/>
        <end position="124"/>
    </location>
</feature>
<feature type="compositionally biased region" description="Gly residues" evidence="3">
    <location>
        <begin position="147"/>
        <end position="160"/>
    </location>
</feature>
<evidence type="ECO:0000256" key="1">
    <source>
        <dbReference type="ARBA" id="ARBA00009947"/>
    </source>
</evidence>
<accession>A0A4V5P5G4</accession>
<sequence length="604" mass="65559">EAEDLDHSLDGGAVNPWLLANELRAGAGGSGPSLTLLKSTSRRQPVRHFPALSTVASAQPRWGAPRDAPLPFPWWGPQRHLRRLLSPVQPASLQPATCPRGPTANSIPSLSNTQPGGRHLSRSRHCSPIRVWRVPPAMYATEEHGPIPGGQDGAGGGAGGDPSPLGVRASPLGGMDGFEGATALLASLGLSRALDGKDGGQEAAHAAVEEDWDVEMVEDEDEEEFELDIEDQEEDEYQSGEGDETEEEVEEDEETEEEDEKGQEGVGVVAGHGAPAAQFQSLLRDVVHCLLQRSHYNNRVLVGPHAGHAVVRHCSWEPREPGERGDQMLEGKYQAEGTPPWKPREPAEGAASQKAEEPAAAAAEAEFWAGEVLADASEFWEAGACGPNDGAEAGEGRPSPQALANPCWGIGLKGRPRSALASGEGQCQWQVGVQEGAWEEMEREPEGKGQNKGVPHFWLMAFKNVKILSSVIWGSNELVLEHLKDVKIRFSVVQEPTSFTVELLFLRPEIINSTGCEIYWNDGKNLTVKTLKLQKCEGPGSVVLTSRKVPSSSFFTYFYPPDSLESRVLDVATVYKLGYFFHEVLVPKSVLFFTNEASDYQYEN</sequence>
<evidence type="ECO:0000313" key="5">
    <source>
        <dbReference type="Proteomes" id="UP000308365"/>
    </source>
</evidence>
<feature type="compositionally biased region" description="Low complexity" evidence="3">
    <location>
        <begin position="350"/>
        <end position="363"/>
    </location>
</feature>
<name>A0A4V5P5G4_MONMO</name>
<dbReference type="GO" id="GO:0005634">
    <property type="term" value="C:nucleus"/>
    <property type="evidence" value="ECO:0007669"/>
    <property type="project" value="InterPro"/>
</dbReference>
<feature type="region of interest" description="Disordered" evidence="3">
    <location>
        <begin position="140"/>
        <end position="166"/>
    </location>
</feature>
<dbReference type="Proteomes" id="UP000308365">
    <property type="component" value="Unassembled WGS sequence"/>
</dbReference>
<dbReference type="EMBL" id="RWIC01002467">
    <property type="protein sequence ID" value="TKC33690.1"/>
    <property type="molecule type" value="Genomic_DNA"/>
</dbReference>
<dbReference type="InterPro" id="IPR002164">
    <property type="entry name" value="NAP_family"/>
</dbReference>
<dbReference type="GO" id="GO:0006334">
    <property type="term" value="P:nucleosome assembly"/>
    <property type="evidence" value="ECO:0007669"/>
    <property type="project" value="InterPro"/>
</dbReference>
<dbReference type="AlphaFoldDB" id="A0A4V5P5G4"/>
<dbReference type="Gene3D" id="3.30.1120.90">
    <property type="entry name" value="Nucleosome assembly protein"/>
    <property type="match status" value="2"/>
</dbReference>
<evidence type="ECO:0000256" key="2">
    <source>
        <dbReference type="RuleBase" id="RU003876"/>
    </source>
</evidence>
<feature type="region of interest" description="Disordered" evidence="3">
    <location>
        <begin position="196"/>
        <end position="265"/>
    </location>
</feature>
<organism evidence="4 5">
    <name type="scientific">Monodon monoceros</name>
    <name type="common">Narwhal</name>
    <name type="synonym">Ceratodon monodon</name>
    <dbReference type="NCBI Taxonomy" id="40151"/>
    <lineage>
        <taxon>Eukaryota</taxon>
        <taxon>Metazoa</taxon>
        <taxon>Chordata</taxon>
        <taxon>Craniata</taxon>
        <taxon>Vertebrata</taxon>
        <taxon>Euteleostomi</taxon>
        <taxon>Mammalia</taxon>
        <taxon>Eutheria</taxon>
        <taxon>Laurasiatheria</taxon>
        <taxon>Artiodactyla</taxon>
        <taxon>Whippomorpha</taxon>
        <taxon>Cetacea</taxon>
        <taxon>Odontoceti</taxon>
        <taxon>Monodontidae</taxon>
        <taxon>Monodon</taxon>
    </lineage>
</organism>
<comment type="caution">
    <text evidence="4">The sequence shown here is derived from an EMBL/GenBank/DDBJ whole genome shotgun (WGS) entry which is preliminary data.</text>
</comment>
<dbReference type="Pfam" id="PF00956">
    <property type="entry name" value="NAP"/>
    <property type="match status" value="2"/>
</dbReference>
<gene>
    <name evidence="4" type="ORF">EI555_015871</name>
</gene>
<feature type="compositionally biased region" description="Polar residues" evidence="3">
    <location>
        <begin position="103"/>
        <end position="115"/>
    </location>
</feature>
<comment type="similarity">
    <text evidence="1 2">Belongs to the nucleosome assembly protein (NAP) family.</text>
</comment>
<feature type="region of interest" description="Disordered" evidence="3">
    <location>
        <begin position="333"/>
        <end position="363"/>
    </location>
</feature>
<protein>
    <submittedName>
        <fullName evidence="4">Uncharacterized protein</fullName>
    </submittedName>
</protein>
<dbReference type="PANTHER" id="PTHR11875">
    <property type="entry name" value="TESTIS-SPECIFIC Y-ENCODED PROTEIN"/>
    <property type="match status" value="1"/>
</dbReference>
<evidence type="ECO:0000313" key="4">
    <source>
        <dbReference type="EMBL" id="TKC33690.1"/>
    </source>
</evidence>
<feature type="compositionally biased region" description="Acidic residues" evidence="3">
    <location>
        <begin position="209"/>
        <end position="261"/>
    </location>
</feature>